<organism evidence="1 2">
    <name type="scientific">Effusibacillus lacus</name>
    <dbReference type="NCBI Taxonomy" id="1348429"/>
    <lineage>
        <taxon>Bacteria</taxon>
        <taxon>Bacillati</taxon>
        <taxon>Bacillota</taxon>
        <taxon>Bacilli</taxon>
        <taxon>Bacillales</taxon>
        <taxon>Alicyclobacillaceae</taxon>
        <taxon>Effusibacillus</taxon>
    </lineage>
</organism>
<name>A0A292YMJ3_9BACL</name>
<evidence type="ECO:0000313" key="2">
    <source>
        <dbReference type="Proteomes" id="UP000217785"/>
    </source>
</evidence>
<dbReference type="RefSeq" id="WP_165912678.1">
    <property type="nucleotide sequence ID" value="NZ_BDUF01000043.1"/>
</dbReference>
<dbReference type="Proteomes" id="UP000217785">
    <property type="component" value="Unassembled WGS sequence"/>
</dbReference>
<accession>A0A292YMJ3</accession>
<gene>
    <name evidence="1" type="ORF">EFBL_1609</name>
</gene>
<evidence type="ECO:0000313" key="1">
    <source>
        <dbReference type="EMBL" id="GAX89983.1"/>
    </source>
</evidence>
<keyword evidence="2" id="KW-1185">Reference proteome</keyword>
<comment type="caution">
    <text evidence="1">The sequence shown here is derived from an EMBL/GenBank/DDBJ whole genome shotgun (WGS) entry which is preliminary data.</text>
</comment>
<sequence length="58" mass="6691">MRKSLREQVRQTTNTQLMSVDDHDFLAISARMEDVEPAAELGMTKREVDALKNRLTRS</sequence>
<proteinExistence type="predicted"/>
<protein>
    <submittedName>
        <fullName evidence="1">Uncharacterized protein</fullName>
    </submittedName>
</protein>
<dbReference type="AlphaFoldDB" id="A0A292YMJ3"/>
<reference evidence="2" key="1">
    <citation type="submission" date="2017-07" db="EMBL/GenBank/DDBJ databases">
        <title>Draft genome sequence of Effusibacillus lacus strain skLN1.</title>
        <authorList>
            <person name="Watanabe M."/>
            <person name="Kojima H."/>
            <person name="Fukui M."/>
        </authorList>
    </citation>
    <scope>NUCLEOTIDE SEQUENCE [LARGE SCALE GENOMIC DNA]</scope>
    <source>
        <strain evidence="2">skLN1</strain>
    </source>
</reference>
<dbReference type="EMBL" id="BDUF01000043">
    <property type="protein sequence ID" value="GAX89983.1"/>
    <property type="molecule type" value="Genomic_DNA"/>
</dbReference>